<dbReference type="Pfam" id="PF00293">
    <property type="entry name" value="NUDIX"/>
    <property type="match status" value="1"/>
</dbReference>
<keyword evidence="5" id="KW-1185">Reference proteome</keyword>
<dbReference type="AlphaFoldDB" id="A0A285P4V5"/>
<dbReference type="PANTHER" id="PTHR43736:SF1">
    <property type="entry name" value="DIHYDRONEOPTERIN TRIPHOSPHATE DIPHOSPHATASE"/>
    <property type="match status" value="1"/>
</dbReference>
<evidence type="ECO:0000313" key="4">
    <source>
        <dbReference type="EMBL" id="SNZ16307.1"/>
    </source>
</evidence>
<sequence>MKSNNTEAQYDASRYRTPDGYTSDIAVFTITSEQTKAYAPPKMVLKLMLIQRAEHDTEGNPNIESGKWALPGGFVTPEETACAAASRELEEEAGIAGIHLKQFGVYDQPGRDPRGWIISNAHYAIVPEYRLSERKASDDAVDVELFSVAELSEQVLAFDHKNIIQDALTHITRDLLQTTVAKQFLPEMFTYSELQAVLLTVTDDKAIQNDQAFARKIKSLPFIEAVKGQKTQRTSKLPTQLYRFIDAEVKQSIYTARH</sequence>
<dbReference type="SUPFAM" id="SSF55811">
    <property type="entry name" value="Nudix"/>
    <property type="match status" value="1"/>
</dbReference>
<dbReference type="EMBL" id="OBEK01000004">
    <property type="protein sequence ID" value="SNZ16307.1"/>
    <property type="molecule type" value="Genomic_DNA"/>
</dbReference>
<dbReference type="Proteomes" id="UP000219356">
    <property type="component" value="Unassembled WGS sequence"/>
</dbReference>
<comment type="similarity">
    <text evidence="1">Belongs to the Nudix hydrolase family.</text>
</comment>
<dbReference type="Gene3D" id="3.90.79.10">
    <property type="entry name" value="Nucleoside Triphosphate Pyrophosphohydrolase"/>
    <property type="match status" value="1"/>
</dbReference>
<dbReference type="InterPro" id="IPR036390">
    <property type="entry name" value="WH_DNA-bd_sf"/>
</dbReference>
<evidence type="ECO:0000259" key="3">
    <source>
        <dbReference type="PROSITE" id="PS51462"/>
    </source>
</evidence>
<dbReference type="SUPFAM" id="SSF46785">
    <property type="entry name" value="Winged helix' DNA-binding domain"/>
    <property type="match status" value="1"/>
</dbReference>
<dbReference type="PANTHER" id="PTHR43736">
    <property type="entry name" value="ADP-RIBOSE PYROPHOSPHATASE"/>
    <property type="match status" value="1"/>
</dbReference>
<dbReference type="InterPro" id="IPR054105">
    <property type="entry name" value="WHD_NrtR"/>
</dbReference>
<dbReference type="InterPro" id="IPR000086">
    <property type="entry name" value="NUDIX_hydrolase_dom"/>
</dbReference>
<dbReference type="CDD" id="cd18873">
    <property type="entry name" value="NUDIX_NadM_like"/>
    <property type="match status" value="1"/>
</dbReference>
<evidence type="ECO:0000256" key="1">
    <source>
        <dbReference type="ARBA" id="ARBA00005582"/>
    </source>
</evidence>
<keyword evidence="2" id="KW-0378">Hydrolase</keyword>
<evidence type="ECO:0000256" key="2">
    <source>
        <dbReference type="ARBA" id="ARBA00022801"/>
    </source>
</evidence>
<dbReference type="InterPro" id="IPR015797">
    <property type="entry name" value="NUDIX_hydrolase-like_dom_sf"/>
</dbReference>
<evidence type="ECO:0000313" key="5">
    <source>
        <dbReference type="Proteomes" id="UP000219356"/>
    </source>
</evidence>
<protein>
    <submittedName>
        <fullName evidence="4">ADP-ribose pyrophosphatase YjhB, NUDIX family</fullName>
    </submittedName>
</protein>
<accession>A0A285P4V5</accession>
<proteinExistence type="inferred from homology"/>
<organism evidence="4 5">
    <name type="scientific">Terribacillus aidingensis</name>
    <dbReference type="NCBI Taxonomy" id="586416"/>
    <lineage>
        <taxon>Bacteria</taxon>
        <taxon>Bacillati</taxon>
        <taxon>Bacillota</taxon>
        <taxon>Bacilli</taxon>
        <taxon>Bacillales</taxon>
        <taxon>Bacillaceae</taxon>
        <taxon>Terribacillus</taxon>
    </lineage>
</organism>
<dbReference type="STRING" id="586416.GZ22_03765"/>
<reference evidence="5" key="1">
    <citation type="submission" date="2017-09" db="EMBL/GenBank/DDBJ databases">
        <authorList>
            <person name="Varghese N."/>
            <person name="Submissions S."/>
        </authorList>
    </citation>
    <scope>NUCLEOTIDE SEQUENCE [LARGE SCALE GENOMIC DNA]</scope>
    <source>
        <strain evidence="5">CGMCC 1.8913</strain>
    </source>
</reference>
<dbReference type="PROSITE" id="PS00893">
    <property type="entry name" value="NUDIX_BOX"/>
    <property type="match status" value="1"/>
</dbReference>
<dbReference type="RefSeq" id="WP_097043135.1">
    <property type="nucleotide sequence ID" value="NZ_OBEK01000004.1"/>
</dbReference>
<dbReference type="Gene3D" id="1.10.10.10">
    <property type="entry name" value="Winged helix-like DNA-binding domain superfamily/Winged helix DNA-binding domain"/>
    <property type="match status" value="1"/>
</dbReference>
<dbReference type="OrthoDB" id="9786141at2"/>
<dbReference type="InterPro" id="IPR020084">
    <property type="entry name" value="NUDIX_hydrolase_CS"/>
</dbReference>
<dbReference type="InterPro" id="IPR036388">
    <property type="entry name" value="WH-like_DNA-bd_sf"/>
</dbReference>
<name>A0A285P4V5_9BACI</name>
<dbReference type="Pfam" id="PF21906">
    <property type="entry name" value="WHD_NrtR"/>
    <property type="match status" value="1"/>
</dbReference>
<dbReference type="PROSITE" id="PS51462">
    <property type="entry name" value="NUDIX"/>
    <property type="match status" value="1"/>
</dbReference>
<dbReference type="GO" id="GO:0016787">
    <property type="term" value="F:hydrolase activity"/>
    <property type="evidence" value="ECO:0007669"/>
    <property type="project" value="UniProtKB-KW"/>
</dbReference>
<gene>
    <name evidence="4" type="ORF">SAMN05421503_2919</name>
</gene>
<feature type="domain" description="Nudix hydrolase" evidence="3">
    <location>
        <begin position="20"/>
        <end position="168"/>
    </location>
</feature>